<evidence type="ECO:0000313" key="2">
    <source>
        <dbReference type="Proteomes" id="UP001189429"/>
    </source>
</evidence>
<name>A0ABN9U0K3_9DINO</name>
<keyword evidence="2" id="KW-1185">Reference proteome</keyword>
<protein>
    <submittedName>
        <fullName evidence="1">Uncharacterized protein</fullName>
    </submittedName>
</protein>
<proteinExistence type="predicted"/>
<organism evidence="1 2">
    <name type="scientific">Prorocentrum cordatum</name>
    <dbReference type="NCBI Taxonomy" id="2364126"/>
    <lineage>
        <taxon>Eukaryota</taxon>
        <taxon>Sar</taxon>
        <taxon>Alveolata</taxon>
        <taxon>Dinophyceae</taxon>
        <taxon>Prorocentrales</taxon>
        <taxon>Prorocentraceae</taxon>
        <taxon>Prorocentrum</taxon>
    </lineage>
</organism>
<dbReference type="Proteomes" id="UP001189429">
    <property type="component" value="Unassembled WGS sequence"/>
</dbReference>
<sequence length="105" mass="11582">MDEDARQRDFEYAALRWDLTKLDDSVSFVSLVQAGETGCFAIIMVLEVGQNASPWLLKKGWMIFDEVVVSRSIVAGSGHGVPLAEAILHQLLFHNVRRACPPAGL</sequence>
<dbReference type="EMBL" id="CAUYUJ010015284">
    <property type="protein sequence ID" value="CAK0851995.1"/>
    <property type="molecule type" value="Genomic_DNA"/>
</dbReference>
<comment type="caution">
    <text evidence="1">The sequence shown here is derived from an EMBL/GenBank/DDBJ whole genome shotgun (WGS) entry which is preliminary data.</text>
</comment>
<evidence type="ECO:0000313" key="1">
    <source>
        <dbReference type="EMBL" id="CAK0851995.1"/>
    </source>
</evidence>
<accession>A0ABN9U0K3</accession>
<reference evidence="1" key="1">
    <citation type="submission" date="2023-10" db="EMBL/GenBank/DDBJ databases">
        <authorList>
            <person name="Chen Y."/>
            <person name="Shah S."/>
            <person name="Dougan E. K."/>
            <person name="Thang M."/>
            <person name="Chan C."/>
        </authorList>
    </citation>
    <scope>NUCLEOTIDE SEQUENCE [LARGE SCALE GENOMIC DNA]</scope>
</reference>
<gene>
    <name evidence="1" type="ORF">PCOR1329_LOCUS43982</name>
</gene>